<dbReference type="PANTHER" id="PTHR46116:SF15">
    <property type="entry name" value="(E3-INDEPENDENT) E2 UBIQUITIN-CONJUGATING ENZYME"/>
    <property type="match status" value="1"/>
</dbReference>
<evidence type="ECO:0000256" key="5">
    <source>
        <dbReference type="PROSITE-ProRule" id="PRU00810"/>
    </source>
</evidence>
<feature type="compositionally biased region" description="Basic residues" evidence="6">
    <location>
        <begin position="290"/>
        <end position="306"/>
    </location>
</feature>
<dbReference type="FunFam" id="1.20.1160.11:FF:000001">
    <property type="entry name" value="Paired amphipathic helix protein Sin3"/>
    <property type="match status" value="1"/>
</dbReference>
<evidence type="ECO:0000256" key="6">
    <source>
        <dbReference type="SAM" id="MobiDB-lite"/>
    </source>
</evidence>
<reference evidence="8" key="1">
    <citation type="journal article" date="2019" name="bioRxiv">
        <title>The Genome of the Zebra Mussel, Dreissena polymorpha: A Resource for Invasive Species Research.</title>
        <authorList>
            <person name="McCartney M.A."/>
            <person name="Auch B."/>
            <person name="Kono T."/>
            <person name="Mallez S."/>
            <person name="Zhang Y."/>
            <person name="Obille A."/>
            <person name="Becker A."/>
            <person name="Abrahante J.E."/>
            <person name="Garbe J."/>
            <person name="Badalamenti J.P."/>
            <person name="Herman A."/>
            <person name="Mangelson H."/>
            <person name="Liachko I."/>
            <person name="Sullivan S."/>
            <person name="Sone E.D."/>
            <person name="Koren S."/>
            <person name="Silverstein K.A.T."/>
            <person name="Beckman K.B."/>
            <person name="Gohl D.M."/>
        </authorList>
    </citation>
    <scope>NUCLEOTIDE SEQUENCE</scope>
    <source>
        <strain evidence="8">Duluth1</strain>
        <tissue evidence="8">Whole animal</tissue>
    </source>
</reference>
<feature type="compositionally biased region" description="Polar residues" evidence="6">
    <location>
        <begin position="1335"/>
        <end position="1345"/>
    </location>
</feature>
<evidence type="ECO:0000256" key="2">
    <source>
        <dbReference type="ARBA" id="ARBA00022679"/>
    </source>
</evidence>
<dbReference type="InterPro" id="IPR016135">
    <property type="entry name" value="UBQ-conjugating_enzyme/RWD"/>
</dbReference>
<dbReference type="InterPro" id="IPR003822">
    <property type="entry name" value="PAH"/>
</dbReference>
<dbReference type="PROSITE" id="PS50127">
    <property type="entry name" value="UBC_2"/>
    <property type="match status" value="1"/>
</dbReference>
<dbReference type="CDD" id="cd23837">
    <property type="entry name" value="UBCc_UBE2O"/>
    <property type="match status" value="1"/>
</dbReference>
<dbReference type="Pfam" id="PF23046">
    <property type="entry name" value="tSH3-B_UBE2O"/>
    <property type="match status" value="1"/>
</dbReference>
<feature type="domain" description="UBC core" evidence="7">
    <location>
        <begin position="1130"/>
        <end position="1290"/>
    </location>
</feature>
<evidence type="ECO:0000313" key="8">
    <source>
        <dbReference type="EMBL" id="KAH3869694.1"/>
    </source>
</evidence>
<dbReference type="SUPFAM" id="SSF54495">
    <property type="entry name" value="UBC-like"/>
    <property type="match status" value="1"/>
</dbReference>
<dbReference type="InterPro" id="IPR057734">
    <property type="entry name" value="UBE2O-like_SH3-C"/>
</dbReference>
<accession>A0A9D4M5J7</accession>
<dbReference type="InterPro" id="IPR057733">
    <property type="entry name" value="UBE2O-like_SH3-B"/>
</dbReference>
<keyword evidence="4 5" id="KW-0539">Nucleus</keyword>
<dbReference type="InterPro" id="IPR057735">
    <property type="entry name" value="UBE2O-like_tSH3-B"/>
</dbReference>
<dbReference type="GO" id="GO:0006355">
    <property type="term" value="P:regulation of DNA-templated transcription"/>
    <property type="evidence" value="ECO:0007669"/>
    <property type="project" value="InterPro"/>
</dbReference>
<dbReference type="Pfam" id="PF23044">
    <property type="entry name" value="SH3-C_UBE2O"/>
    <property type="match status" value="1"/>
</dbReference>
<evidence type="ECO:0000259" key="7">
    <source>
        <dbReference type="PROSITE" id="PS50127"/>
    </source>
</evidence>
<evidence type="ECO:0000256" key="3">
    <source>
        <dbReference type="ARBA" id="ARBA00022786"/>
    </source>
</evidence>
<comment type="caution">
    <text evidence="8">The sequence shown here is derived from an EMBL/GenBank/DDBJ whole genome shotgun (WGS) entry which is preliminary data.</text>
</comment>
<feature type="compositionally biased region" description="Acidic residues" evidence="6">
    <location>
        <begin position="623"/>
        <end position="639"/>
    </location>
</feature>
<feature type="region of interest" description="Disordered" evidence="6">
    <location>
        <begin position="1335"/>
        <end position="1356"/>
    </location>
</feature>
<feature type="compositionally biased region" description="Polar residues" evidence="6">
    <location>
        <begin position="278"/>
        <end position="289"/>
    </location>
</feature>
<dbReference type="InterPro" id="IPR036600">
    <property type="entry name" value="PAH_sf"/>
</dbReference>
<sequence length="1389" mass="156057">MIYDLWLKTLNMGSAVMGKNMRTKKYANLPAAAAKSARDNRCRKHDSEMHWLRDVGDQSTEFSEFSLRSYYTGQKVCGDPEDFSDVEWLNISGVRGPKCKARHMLKTPCTIESVVTDSVHVEWLCKGFTESGVGTDTLDPPNAIVTGEALTRLRKLDCFEFCHVQIGDKAYYKVKETDTILFKIPPKKHITPDILEIVAKENVIIIGTRENGLIVKQRGLKKRASQETGQRVGDNAENDGKAIDEINGKNDEVADDEYEEVESGEESSEDSELDGTSLRGQTGHNTSATRGRRRNPRAHGHLKTRSRRIKAKDAMKMKKKKMEVQPDDVVPVEVCYTFSRCDVMWQDGHVESDIPSPELFPIHHLDELEFFPGDFVNNNNSHTCTDYGVVVSANYKERTVMVKWVKPYIPGVTNRPEESDPVELSVFDLKDHPDYKFRCGNTVIRVGGYQVHTGQQQQQQFQRLKVEDALSYLDQVKLQFGNQSQVYNDFLDIMKEFKSQTIDTLGVINRVSNLFKGHPELIVGFNTFLPPGYKIEVQANEINVHQPEQQTSISMLDHMAQAATACQQHQAGEHYEAIGQVYSVQPDGMVKVWWPSNQLTTCYPQELFIPNGDFDDGPGGSEESSELSSMDEEDEDSDGSWETKSEESVSGSEEENNAYTNDRPQIIYAMTDTKKLELDVLLDRARLAVTGLLSIFQNVSGPFLNNSDQVFQYVLSIFKKCRDIEKIMQTNFFNDDEVSDLISKVKDEIRRQKASKLARQVADMYKHNTGNVSSATGETGQGNECADSIGYKVAKEQTEEFGKRSSARNENDEAAKKILAENDIKTSTADGNTIPVKEKAEECIARSCVTDENSNDKEKVEIVELVNGQVEGATGSNVGEINLGDLVNLIQMIVETCDNTEDDSMVKAIVENGIAAITSDQSLMKARREALVSELEKLEPQKREKLQPVLELLNMSIINSPSKSEENMACPNYVKEVRNLAPNHSNLCIQVCNILKNRLLHIKQELYRRWIAYKGGCDDKELANTLFGQFLKASIRQALKDDKINKSVSNAVEPSTAEETETADSRADNCEVGSADESKDVLENLPSDVLSSCEKTSNADACGELQRFLVCSETPIQHRFHFETPQASKRFITAVRKEWSLLERGLPEGITVKVFEERMDLLSVLVEGPAGTPYEDGLFAFDLYLPPDYPSSPPKLHYYSFCSERLNPNLYEDGKVCISLLGTWTGKGSELWTESSNLLQVLVSIQGLILVKEPYYNEAGYERQRGTQQACENSRMYNEMAILKLVQSMTKMAVSPPHVFVQETKSHLKNHAQRMIDRVEAWIVCSTSSRETDISNQAPLSLHNDQGQEKLASGNEPGFPLFPASRGFCLSVKKHLDSFKDVLHKHVFV</sequence>
<reference evidence="8" key="2">
    <citation type="submission" date="2020-11" db="EMBL/GenBank/DDBJ databases">
        <authorList>
            <person name="McCartney M.A."/>
            <person name="Auch B."/>
            <person name="Kono T."/>
            <person name="Mallez S."/>
            <person name="Becker A."/>
            <person name="Gohl D.M."/>
            <person name="Silverstein K.A.T."/>
            <person name="Koren S."/>
            <person name="Bechman K.B."/>
            <person name="Herman A."/>
            <person name="Abrahante J.E."/>
            <person name="Garbe J."/>
        </authorList>
    </citation>
    <scope>NUCLEOTIDE SEQUENCE</scope>
    <source>
        <strain evidence="8">Duluth1</strain>
        <tissue evidence="8">Whole animal</tissue>
    </source>
</reference>
<name>A0A9D4M5J7_DREPO</name>
<dbReference type="GO" id="GO:0005634">
    <property type="term" value="C:nucleus"/>
    <property type="evidence" value="ECO:0007669"/>
    <property type="project" value="UniProtKB-SubCell"/>
</dbReference>
<protein>
    <recommendedName>
        <fullName evidence="7">UBC core domain-containing protein</fullName>
    </recommendedName>
</protein>
<evidence type="ECO:0000256" key="4">
    <source>
        <dbReference type="ARBA" id="ARBA00023242"/>
    </source>
</evidence>
<dbReference type="GO" id="GO:0061631">
    <property type="term" value="F:ubiquitin conjugating enzyme activity"/>
    <property type="evidence" value="ECO:0007669"/>
    <property type="project" value="TreeGrafter"/>
</dbReference>
<dbReference type="PANTHER" id="PTHR46116">
    <property type="entry name" value="(E3-INDEPENDENT) E2 UBIQUITIN-CONJUGATING ENZYME"/>
    <property type="match status" value="1"/>
</dbReference>
<dbReference type="Proteomes" id="UP000828390">
    <property type="component" value="Unassembled WGS sequence"/>
</dbReference>
<evidence type="ECO:0000313" key="9">
    <source>
        <dbReference type="Proteomes" id="UP000828390"/>
    </source>
</evidence>
<dbReference type="SUPFAM" id="SSF47762">
    <property type="entry name" value="PAH2 domain"/>
    <property type="match status" value="1"/>
</dbReference>
<dbReference type="PROSITE" id="PS51477">
    <property type="entry name" value="PAH"/>
    <property type="match status" value="1"/>
</dbReference>
<keyword evidence="3" id="KW-0833">Ubl conjugation pathway</keyword>
<dbReference type="Pfam" id="PF02671">
    <property type="entry name" value="PAH"/>
    <property type="match status" value="1"/>
</dbReference>
<dbReference type="SMART" id="SM00212">
    <property type="entry name" value="UBCc"/>
    <property type="match status" value="1"/>
</dbReference>
<evidence type="ECO:0000256" key="1">
    <source>
        <dbReference type="ARBA" id="ARBA00004123"/>
    </source>
</evidence>
<feature type="compositionally biased region" description="Acidic residues" evidence="6">
    <location>
        <begin position="253"/>
        <end position="273"/>
    </location>
</feature>
<dbReference type="InterPro" id="IPR000608">
    <property type="entry name" value="UBC"/>
</dbReference>
<comment type="subcellular location">
    <subcellularLocation>
        <location evidence="1 5">Nucleus</location>
    </subcellularLocation>
</comment>
<feature type="compositionally biased region" description="Basic and acidic residues" evidence="6">
    <location>
        <begin position="238"/>
        <end position="252"/>
    </location>
</feature>
<dbReference type="Gene3D" id="3.10.110.10">
    <property type="entry name" value="Ubiquitin Conjugating Enzyme"/>
    <property type="match status" value="1"/>
</dbReference>
<keyword evidence="9" id="KW-1185">Reference proteome</keyword>
<gene>
    <name evidence="8" type="ORF">DPMN_032864</name>
</gene>
<feature type="region of interest" description="Disordered" evidence="6">
    <location>
        <begin position="610"/>
        <end position="660"/>
    </location>
</feature>
<dbReference type="EMBL" id="JAIWYP010000002">
    <property type="protein sequence ID" value="KAH3869694.1"/>
    <property type="molecule type" value="Genomic_DNA"/>
</dbReference>
<dbReference type="Gene3D" id="1.20.1160.11">
    <property type="entry name" value="Paired amphipathic helix"/>
    <property type="match status" value="1"/>
</dbReference>
<keyword evidence="2" id="KW-0808">Transferase</keyword>
<dbReference type="Pfam" id="PF00179">
    <property type="entry name" value="UQ_con"/>
    <property type="match status" value="1"/>
</dbReference>
<organism evidence="8 9">
    <name type="scientific">Dreissena polymorpha</name>
    <name type="common">Zebra mussel</name>
    <name type="synonym">Mytilus polymorpha</name>
    <dbReference type="NCBI Taxonomy" id="45954"/>
    <lineage>
        <taxon>Eukaryota</taxon>
        <taxon>Metazoa</taxon>
        <taxon>Spiralia</taxon>
        <taxon>Lophotrochozoa</taxon>
        <taxon>Mollusca</taxon>
        <taxon>Bivalvia</taxon>
        <taxon>Autobranchia</taxon>
        <taxon>Heteroconchia</taxon>
        <taxon>Euheterodonta</taxon>
        <taxon>Imparidentia</taxon>
        <taxon>Neoheterodontei</taxon>
        <taxon>Myida</taxon>
        <taxon>Dreissenoidea</taxon>
        <taxon>Dreissenidae</taxon>
        <taxon>Dreissena</taxon>
    </lineage>
</organism>
<feature type="region of interest" description="Disordered" evidence="6">
    <location>
        <begin position="1049"/>
        <end position="1078"/>
    </location>
</feature>
<dbReference type="Pfam" id="PF23043">
    <property type="entry name" value="SH3-B_UBE2O"/>
    <property type="match status" value="1"/>
</dbReference>
<feature type="region of interest" description="Disordered" evidence="6">
    <location>
        <begin position="218"/>
        <end position="306"/>
    </location>
</feature>
<proteinExistence type="predicted"/>